<dbReference type="InterPro" id="IPR029000">
    <property type="entry name" value="Cyclophilin-like_dom_sf"/>
</dbReference>
<dbReference type="Proteomes" id="UP000283509">
    <property type="component" value="Unassembled WGS sequence"/>
</dbReference>
<reference evidence="3 4" key="2">
    <citation type="submission" date="2019-01" db="EMBL/GenBank/DDBJ databases">
        <title>The decoding of complex shrimp genome reveals the adaptation for benthos swimmer, frequently molting mechanism and breeding impact on genome.</title>
        <authorList>
            <person name="Sun Y."/>
            <person name="Gao Y."/>
            <person name="Yu Y."/>
        </authorList>
    </citation>
    <scope>NUCLEOTIDE SEQUENCE [LARGE SCALE GENOMIC DNA]</scope>
    <source>
        <tissue evidence="3">Muscle</tissue>
    </source>
</reference>
<feature type="region of interest" description="Disordered" evidence="1">
    <location>
        <begin position="123"/>
        <end position="205"/>
    </location>
</feature>
<organism evidence="3 4">
    <name type="scientific">Penaeus vannamei</name>
    <name type="common">Whiteleg shrimp</name>
    <name type="synonym">Litopenaeus vannamei</name>
    <dbReference type="NCBI Taxonomy" id="6689"/>
    <lineage>
        <taxon>Eukaryota</taxon>
        <taxon>Metazoa</taxon>
        <taxon>Ecdysozoa</taxon>
        <taxon>Arthropoda</taxon>
        <taxon>Crustacea</taxon>
        <taxon>Multicrustacea</taxon>
        <taxon>Malacostraca</taxon>
        <taxon>Eumalacostraca</taxon>
        <taxon>Eucarida</taxon>
        <taxon>Decapoda</taxon>
        <taxon>Dendrobranchiata</taxon>
        <taxon>Penaeoidea</taxon>
        <taxon>Penaeidae</taxon>
        <taxon>Penaeus</taxon>
    </lineage>
</organism>
<dbReference type="GO" id="GO:0005737">
    <property type="term" value="C:cytoplasm"/>
    <property type="evidence" value="ECO:0007669"/>
    <property type="project" value="TreeGrafter"/>
</dbReference>
<keyword evidence="4" id="KW-1185">Reference proteome</keyword>
<dbReference type="EMBL" id="QCYY01002268">
    <property type="protein sequence ID" value="ROT71661.1"/>
    <property type="molecule type" value="Genomic_DNA"/>
</dbReference>
<dbReference type="PROSITE" id="PS50072">
    <property type="entry name" value="CSA_PPIASE_2"/>
    <property type="match status" value="1"/>
</dbReference>
<comment type="caution">
    <text evidence="3">The sequence shown here is derived from an EMBL/GenBank/DDBJ whole genome shotgun (WGS) entry which is preliminary data.</text>
</comment>
<feature type="compositionally biased region" description="Acidic residues" evidence="1">
    <location>
        <begin position="180"/>
        <end position="202"/>
    </location>
</feature>
<feature type="compositionally biased region" description="Basic and acidic residues" evidence="1">
    <location>
        <begin position="126"/>
        <end position="179"/>
    </location>
</feature>
<dbReference type="GO" id="GO:0003755">
    <property type="term" value="F:peptidyl-prolyl cis-trans isomerase activity"/>
    <property type="evidence" value="ECO:0007669"/>
    <property type="project" value="InterPro"/>
</dbReference>
<evidence type="ECO:0000256" key="1">
    <source>
        <dbReference type="SAM" id="MobiDB-lite"/>
    </source>
</evidence>
<dbReference type="AlphaFoldDB" id="A0A423T5F6"/>
<protein>
    <recommendedName>
        <fullName evidence="2">PPIase cyclophilin-type domain-containing protein</fullName>
    </recommendedName>
</protein>
<name>A0A423T5F6_PENVA</name>
<dbReference type="STRING" id="6689.A0A423T5F6"/>
<gene>
    <name evidence="3" type="ORF">C7M84_010020</name>
</gene>
<feature type="compositionally biased region" description="Basic and acidic residues" evidence="1">
    <location>
        <begin position="222"/>
        <end position="232"/>
    </location>
</feature>
<dbReference type="SUPFAM" id="SSF50891">
    <property type="entry name" value="Cyclophilin-like"/>
    <property type="match status" value="1"/>
</dbReference>
<evidence type="ECO:0000313" key="3">
    <source>
        <dbReference type="EMBL" id="ROT71661.1"/>
    </source>
</evidence>
<dbReference type="OrthoDB" id="252722at2759"/>
<dbReference type="GO" id="GO:0006457">
    <property type="term" value="P:protein folding"/>
    <property type="evidence" value="ECO:0007669"/>
    <property type="project" value="TreeGrafter"/>
</dbReference>
<dbReference type="PANTHER" id="PTHR11071:SF561">
    <property type="entry name" value="PEPTIDYL-PROLYL CIS-TRANS ISOMERASE D-RELATED"/>
    <property type="match status" value="1"/>
</dbReference>
<dbReference type="PANTHER" id="PTHR11071">
    <property type="entry name" value="PEPTIDYL-PROLYL CIS-TRANS ISOMERASE"/>
    <property type="match status" value="1"/>
</dbReference>
<evidence type="ECO:0000259" key="2">
    <source>
        <dbReference type="PROSITE" id="PS50072"/>
    </source>
</evidence>
<feature type="region of interest" description="Disordered" evidence="1">
    <location>
        <begin position="222"/>
        <end position="243"/>
    </location>
</feature>
<sequence>MATCGECLFEDHPTNSHDVIKATRYIIEMKDAINDLANKFMETLDIRERRLYDLVYKSAKGINDALRTICVLRKDMEEARDLMKGVKKVDGIAPTTRLSEAAKFLGLKWNLHDAKLGLGPASLKKAQSEKEAEAQKEAEKKQDSPEEKEEDKGKEETEKEDKEKEDDDKTKQAKDGENNDKEDDDDEDEESTDESEEEVLTEEEIKKRQKILKELKEKKMMEKERKAVKEKNNANPEPEQVPSPKLLKSWKKRSAVATVSREPLSFQSSVLNALIPTKSPTVFLDIEYEQRMLGRVYITLFGHLRRANNFLLLCTGETGASLKSSKFFEVCNPEAPGERLKGGDYEFNNGRGGEALVEELEFGGDYAQPMEAGMITAGGSGHRCFDSQFLICTEGDPNRNFACPFGVVTSGLSYLKEAVWLVVTKEIWIEECGVLLDMPRF</sequence>
<accession>A0A423T5F6</accession>
<feature type="domain" description="PPIase cyclophilin-type" evidence="2">
    <location>
        <begin position="283"/>
        <end position="441"/>
    </location>
</feature>
<evidence type="ECO:0000313" key="4">
    <source>
        <dbReference type="Proteomes" id="UP000283509"/>
    </source>
</evidence>
<dbReference type="Gene3D" id="2.40.100.10">
    <property type="entry name" value="Cyclophilin-like"/>
    <property type="match status" value="1"/>
</dbReference>
<reference evidence="3 4" key="1">
    <citation type="submission" date="2018-04" db="EMBL/GenBank/DDBJ databases">
        <authorList>
            <person name="Zhang X."/>
            <person name="Yuan J."/>
            <person name="Li F."/>
            <person name="Xiang J."/>
        </authorList>
    </citation>
    <scope>NUCLEOTIDE SEQUENCE [LARGE SCALE GENOMIC DNA]</scope>
    <source>
        <tissue evidence="3">Muscle</tissue>
    </source>
</reference>
<proteinExistence type="predicted"/>
<dbReference type="GO" id="GO:0016018">
    <property type="term" value="F:cyclosporin A binding"/>
    <property type="evidence" value="ECO:0007669"/>
    <property type="project" value="TreeGrafter"/>
</dbReference>
<dbReference type="InterPro" id="IPR002130">
    <property type="entry name" value="Cyclophilin-type_PPIase_dom"/>
</dbReference>